<name>A0A0F5JRN3_9BACT</name>
<feature type="signal peptide" evidence="1">
    <location>
        <begin position="1"/>
        <end position="27"/>
    </location>
</feature>
<evidence type="ECO:0000256" key="1">
    <source>
        <dbReference type="SAM" id="SignalP"/>
    </source>
</evidence>
<dbReference type="STRING" id="1203610.HMPREF1536_00351"/>
<dbReference type="HOGENOM" id="CLU_093748_0_0_10"/>
<dbReference type="RefSeq" id="WP_081693448.1">
    <property type="nucleotide sequence ID" value="NZ_KE386766.1"/>
</dbReference>
<proteinExistence type="predicted"/>
<keyword evidence="1" id="KW-0732">Signal</keyword>
<dbReference type="PATRIC" id="fig|1203610.3.peg.370"/>
<sequence>MAIHMKSLNTKYLLLFLFLSFSFCINAQDSIPVPTLYERHMERYTSFWENLIPRYSKIQFAGSIGMFSFGLGWDYYRHHWETDLLFGFVPKSTRNLSAESAKRRHAMATFTLKQNYIPWRVPLHKSIDFEPLTTGLYISTLLDRDYWVHSPGKYPDGYYFFPTRIRTHIFLGERVTFKFNNPGRWHKSVTLFYELSTCDLYLLSKFGNKYLKPKDYLSLSFGLKFQIL</sequence>
<reference evidence="2 3" key="1">
    <citation type="submission" date="2013-04" db="EMBL/GenBank/DDBJ databases">
        <title>The Genome Sequence of Parabacteroides gordonii DSM 23371.</title>
        <authorList>
            <consortium name="The Broad Institute Genomics Platform"/>
            <person name="Earl A."/>
            <person name="Ward D."/>
            <person name="Feldgarden M."/>
            <person name="Gevers D."/>
            <person name="Martens E."/>
            <person name="Sakamoto M."/>
            <person name="Benno Y."/>
            <person name="Suzuki N."/>
            <person name="Matsunaga N."/>
            <person name="Koshihara K."/>
            <person name="Seki M."/>
            <person name="Komiya H."/>
            <person name="Walker B."/>
            <person name="Young S."/>
            <person name="Zeng Q."/>
            <person name="Gargeya S."/>
            <person name="Fitzgerald M."/>
            <person name="Haas B."/>
            <person name="Abouelleil A."/>
            <person name="Allen A.W."/>
            <person name="Alvarado L."/>
            <person name="Arachchi H.M."/>
            <person name="Berlin A.M."/>
            <person name="Chapman S.B."/>
            <person name="Gainer-Dewar J."/>
            <person name="Goldberg J."/>
            <person name="Griggs A."/>
            <person name="Gujja S."/>
            <person name="Hansen M."/>
            <person name="Howarth C."/>
            <person name="Imamovic A."/>
            <person name="Ireland A."/>
            <person name="Larimer J."/>
            <person name="McCowan C."/>
            <person name="Murphy C."/>
            <person name="Pearson M."/>
            <person name="Poon T.W."/>
            <person name="Priest M."/>
            <person name="Roberts A."/>
            <person name="Saif S."/>
            <person name="Shea T."/>
            <person name="Sisk P."/>
            <person name="Sykes S."/>
            <person name="Wortman J."/>
            <person name="Nusbaum C."/>
            <person name="Birren B."/>
        </authorList>
    </citation>
    <scope>NUCLEOTIDE SEQUENCE [LARGE SCALE GENOMIC DNA]</scope>
    <source>
        <strain evidence="2 3">MS-1</strain>
    </source>
</reference>
<evidence type="ECO:0008006" key="4">
    <source>
        <dbReference type="Google" id="ProtNLM"/>
    </source>
</evidence>
<evidence type="ECO:0000313" key="3">
    <source>
        <dbReference type="Proteomes" id="UP000033035"/>
    </source>
</evidence>
<dbReference type="AlphaFoldDB" id="A0A0F5JRN3"/>
<protein>
    <recommendedName>
        <fullName evidence="4">Outer membrane protein beta-barrel domain-containing protein</fullName>
    </recommendedName>
</protein>
<keyword evidence="3" id="KW-1185">Reference proteome</keyword>
<feature type="chain" id="PRO_5002490455" description="Outer membrane protein beta-barrel domain-containing protein" evidence="1">
    <location>
        <begin position="28"/>
        <end position="228"/>
    </location>
</feature>
<dbReference type="EMBL" id="AQHW01000002">
    <property type="protein sequence ID" value="KKB60471.1"/>
    <property type="molecule type" value="Genomic_DNA"/>
</dbReference>
<evidence type="ECO:0000313" key="2">
    <source>
        <dbReference type="EMBL" id="KKB60471.1"/>
    </source>
</evidence>
<gene>
    <name evidence="2" type="ORF">HMPREF1536_00351</name>
</gene>
<comment type="caution">
    <text evidence="2">The sequence shown here is derived from an EMBL/GenBank/DDBJ whole genome shotgun (WGS) entry which is preliminary data.</text>
</comment>
<dbReference type="Proteomes" id="UP000033035">
    <property type="component" value="Unassembled WGS sequence"/>
</dbReference>
<organism evidence="2 3">
    <name type="scientific">Parabacteroides gordonii MS-1 = DSM 23371</name>
    <dbReference type="NCBI Taxonomy" id="1203610"/>
    <lineage>
        <taxon>Bacteria</taxon>
        <taxon>Pseudomonadati</taxon>
        <taxon>Bacteroidota</taxon>
        <taxon>Bacteroidia</taxon>
        <taxon>Bacteroidales</taxon>
        <taxon>Tannerellaceae</taxon>
        <taxon>Parabacteroides</taxon>
    </lineage>
</organism>
<accession>A0A0F5JRN3</accession>